<dbReference type="InterPro" id="IPR036097">
    <property type="entry name" value="HisK_dim/P_sf"/>
</dbReference>
<evidence type="ECO:0000259" key="10">
    <source>
        <dbReference type="PROSITE" id="PS50109"/>
    </source>
</evidence>
<dbReference type="Pfam" id="PF02518">
    <property type="entry name" value="HATPase_c"/>
    <property type="match status" value="1"/>
</dbReference>
<evidence type="ECO:0000256" key="8">
    <source>
        <dbReference type="SAM" id="Coils"/>
    </source>
</evidence>
<dbReference type="Gene3D" id="1.10.287.130">
    <property type="match status" value="1"/>
</dbReference>
<dbReference type="GO" id="GO:0000155">
    <property type="term" value="F:phosphorelay sensor kinase activity"/>
    <property type="evidence" value="ECO:0007669"/>
    <property type="project" value="InterPro"/>
</dbReference>
<sequence>MDKGSNKRVALFAGLLFLVITGCVMACIGWVDTVHREELKLLGQCILMEPRTQGEYVSIFKGKTEADSGQAAIAGQEAAEKYGYESGYRSFSPALSSFLPVIISAFIFMTFLIGILVLYQRRKFQQAEIKLFEMDDKLQQLSEENQVLREKMKREEVETKALVTDISHQLKTPLASLKMCYEIADTGSFTKEEQQSFLQQGFHEVVKLENLTKSLIQLSRLEANMIRIEKRQESLKKTLLGAVNGVFMKAFDKNISISVNEFDDEEVLQDPGWTQEALLNVLDNAVKYSGKGTSIEIRVMPMVSCFLIEIEDQGVGIPKEEMHRIFKRFYRGRSSAVQETEGTGVGLYLTRKILEEQGGSIRVKKGMKGCIFQITFPKKYGRVH</sequence>
<keyword evidence="5 11" id="KW-0808">Transferase</keyword>
<evidence type="ECO:0000256" key="2">
    <source>
        <dbReference type="ARBA" id="ARBA00004370"/>
    </source>
</evidence>
<evidence type="ECO:0000256" key="1">
    <source>
        <dbReference type="ARBA" id="ARBA00000085"/>
    </source>
</evidence>
<dbReference type="Pfam" id="PF00512">
    <property type="entry name" value="HisKA"/>
    <property type="match status" value="1"/>
</dbReference>
<dbReference type="PROSITE" id="PS51257">
    <property type="entry name" value="PROKAR_LIPOPROTEIN"/>
    <property type="match status" value="1"/>
</dbReference>
<evidence type="ECO:0000256" key="6">
    <source>
        <dbReference type="ARBA" id="ARBA00022777"/>
    </source>
</evidence>
<keyword evidence="6" id="KW-0418">Kinase</keyword>
<evidence type="ECO:0000313" key="11">
    <source>
        <dbReference type="EMBL" id="TLD00491.1"/>
    </source>
</evidence>
<organism evidence="11 12">
    <name type="scientific">Robinsoniella peoriensis</name>
    <dbReference type="NCBI Taxonomy" id="180332"/>
    <lineage>
        <taxon>Bacteria</taxon>
        <taxon>Bacillati</taxon>
        <taxon>Bacillota</taxon>
        <taxon>Clostridia</taxon>
        <taxon>Lachnospirales</taxon>
        <taxon>Lachnospiraceae</taxon>
        <taxon>Robinsoniella</taxon>
    </lineage>
</organism>
<dbReference type="CDD" id="cd00075">
    <property type="entry name" value="HATPase"/>
    <property type="match status" value="1"/>
</dbReference>
<dbReference type="InterPro" id="IPR003661">
    <property type="entry name" value="HisK_dim/P_dom"/>
</dbReference>
<dbReference type="STRING" id="180332.GCA_000797495_01345"/>
<dbReference type="InterPro" id="IPR005467">
    <property type="entry name" value="His_kinase_dom"/>
</dbReference>
<feature type="domain" description="Histidine kinase" evidence="10">
    <location>
        <begin position="165"/>
        <end position="380"/>
    </location>
</feature>
<gene>
    <name evidence="11" type="primary">phoR_9</name>
    <name evidence="11" type="ORF">DSM106044_02624</name>
</gene>
<dbReference type="SUPFAM" id="SSF55874">
    <property type="entry name" value="ATPase domain of HSP90 chaperone/DNA topoisomerase II/histidine kinase"/>
    <property type="match status" value="1"/>
</dbReference>
<protein>
    <recommendedName>
        <fullName evidence="3">histidine kinase</fullName>
        <ecNumber evidence="3">2.7.13.3</ecNumber>
    </recommendedName>
</protein>
<dbReference type="GO" id="GO:0016036">
    <property type="term" value="P:cellular response to phosphate starvation"/>
    <property type="evidence" value="ECO:0007669"/>
    <property type="project" value="TreeGrafter"/>
</dbReference>
<dbReference type="SMART" id="SM00388">
    <property type="entry name" value="HisKA"/>
    <property type="match status" value="1"/>
</dbReference>
<dbReference type="InterPro" id="IPR050351">
    <property type="entry name" value="BphY/WalK/GraS-like"/>
</dbReference>
<dbReference type="GO" id="GO:0004721">
    <property type="term" value="F:phosphoprotein phosphatase activity"/>
    <property type="evidence" value="ECO:0007669"/>
    <property type="project" value="TreeGrafter"/>
</dbReference>
<dbReference type="Gene3D" id="3.30.565.10">
    <property type="entry name" value="Histidine kinase-like ATPase, C-terminal domain"/>
    <property type="match status" value="1"/>
</dbReference>
<comment type="caution">
    <text evidence="11">The sequence shown here is derived from an EMBL/GenBank/DDBJ whole genome shotgun (WGS) entry which is preliminary data.</text>
</comment>
<dbReference type="AlphaFoldDB" id="A0A4U8Q6L5"/>
<keyword evidence="7" id="KW-0902">Two-component regulatory system</keyword>
<keyword evidence="9" id="KW-0812">Transmembrane</keyword>
<dbReference type="PANTHER" id="PTHR45453">
    <property type="entry name" value="PHOSPHATE REGULON SENSOR PROTEIN PHOR"/>
    <property type="match status" value="1"/>
</dbReference>
<accession>A0A4U8Q6L5</accession>
<evidence type="ECO:0000256" key="3">
    <source>
        <dbReference type="ARBA" id="ARBA00012438"/>
    </source>
</evidence>
<evidence type="ECO:0000256" key="9">
    <source>
        <dbReference type="SAM" id="Phobius"/>
    </source>
</evidence>
<feature type="transmembrane region" description="Helical" evidence="9">
    <location>
        <begin position="9"/>
        <end position="31"/>
    </location>
</feature>
<keyword evidence="9" id="KW-1133">Transmembrane helix</keyword>
<dbReference type="EMBL" id="QGQD01000054">
    <property type="protein sequence ID" value="TLD00491.1"/>
    <property type="molecule type" value="Genomic_DNA"/>
</dbReference>
<feature type="transmembrane region" description="Helical" evidence="9">
    <location>
        <begin position="98"/>
        <end position="119"/>
    </location>
</feature>
<keyword evidence="4" id="KW-0597">Phosphoprotein</keyword>
<dbReference type="GO" id="GO:0005886">
    <property type="term" value="C:plasma membrane"/>
    <property type="evidence" value="ECO:0007669"/>
    <property type="project" value="TreeGrafter"/>
</dbReference>
<dbReference type="InterPro" id="IPR004358">
    <property type="entry name" value="Sig_transdc_His_kin-like_C"/>
</dbReference>
<dbReference type="InterPro" id="IPR036890">
    <property type="entry name" value="HATPase_C_sf"/>
</dbReference>
<evidence type="ECO:0000256" key="5">
    <source>
        <dbReference type="ARBA" id="ARBA00022679"/>
    </source>
</evidence>
<reference evidence="11 12" key="1">
    <citation type="journal article" date="2019" name="Anaerobe">
        <title>Detection of Robinsoniella peoriensis in multiple bone samples of a trauma patient.</title>
        <authorList>
            <person name="Schrottner P."/>
            <person name="Hartwich K."/>
            <person name="Bunk B."/>
            <person name="Schober I."/>
            <person name="Helbig S."/>
            <person name="Rudolph W.W."/>
            <person name="Gunzer F."/>
        </authorList>
    </citation>
    <scope>NUCLEOTIDE SEQUENCE [LARGE SCALE GENOMIC DNA]</scope>
    <source>
        <strain evidence="11 12">DSM 106044</strain>
    </source>
</reference>
<evidence type="ECO:0000256" key="4">
    <source>
        <dbReference type="ARBA" id="ARBA00022553"/>
    </source>
</evidence>
<dbReference type="PANTHER" id="PTHR45453:SF1">
    <property type="entry name" value="PHOSPHATE REGULON SENSOR PROTEIN PHOR"/>
    <property type="match status" value="1"/>
</dbReference>
<evidence type="ECO:0000313" key="12">
    <source>
        <dbReference type="Proteomes" id="UP000306509"/>
    </source>
</evidence>
<keyword evidence="8" id="KW-0175">Coiled coil</keyword>
<comment type="catalytic activity">
    <reaction evidence="1">
        <text>ATP + protein L-histidine = ADP + protein N-phospho-L-histidine.</text>
        <dbReference type="EC" id="2.7.13.3"/>
    </reaction>
</comment>
<feature type="coiled-coil region" evidence="8">
    <location>
        <begin position="124"/>
        <end position="158"/>
    </location>
</feature>
<dbReference type="EC" id="2.7.13.3" evidence="3"/>
<proteinExistence type="predicted"/>
<dbReference type="SUPFAM" id="SSF47384">
    <property type="entry name" value="Homodimeric domain of signal transducing histidine kinase"/>
    <property type="match status" value="1"/>
</dbReference>
<dbReference type="SMART" id="SM00387">
    <property type="entry name" value="HATPase_c"/>
    <property type="match status" value="1"/>
</dbReference>
<evidence type="ECO:0000256" key="7">
    <source>
        <dbReference type="ARBA" id="ARBA00023012"/>
    </source>
</evidence>
<comment type="subcellular location">
    <subcellularLocation>
        <location evidence="2">Membrane</location>
    </subcellularLocation>
</comment>
<keyword evidence="12" id="KW-1185">Reference proteome</keyword>
<dbReference type="InterPro" id="IPR003594">
    <property type="entry name" value="HATPase_dom"/>
</dbReference>
<dbReference type="CDD" id="cd00082">
    <property type="entry name" value="HisKA"/>
    <property type="match status" value="1"/>
</dbReference>
<keyword evidence="9" id="KW-0472">Membrane</keyword>
<dbReference type="Proteomes" id="UP000306509">
    <property type="component" value="Unassembled WGS sequence"/>
</dbReference>
<dbReference type="PRINTS" id="PR00344">
    <property type="entry name" value="BCTRLSENSOR"/>
</dbReference>
<dbReference type="RefSeq" id="WP_052377722.1">
    <property type="nucleotide sequence ID" value="NZ_QGQD01000054.1"/>
</dbReference>
<dbReference type="PROSITE" id="PS50109">
    <property type="entry name" value="HIS_KIN"/>
    <property type="match status" value="1"/>
</dbReference>
<name>A0A4U8Q6L5_9FIRM</name>